<dbReference type="EMBL" id="HBIC01046064">
    <property type="protein sequence ID" value="CAE0294650.1"/>
    <property type="molecule type" value="Transcribed_RNA"/>
</dbReference>
<organism evidence="2">
    <name type="scientific">Spumella elongata</name>
    <dbReference type="NCBI Taxonomy" id="89044"/>
    <lineage>
        <taxon>Eukaryota</taxon>
        <taxon>Sar</taxon>
        <taxon>Stramenopiles</taxon>
        <taxon>Ochrophyta</taxon>
        <taxon>Chrysophyceae</taxon>
        <taxon>Chromulinales</taxon>
        <taxon>Chromulinaceae</taxon>
        <taxon>Spumella</taxon>
    </lineage>
</organism>
<feature type="compositionally biased region" description="Basic and acidic residues" evidence="1">
    <location>
        <begin position="24"/>
        <end position="58"/>
    </location>
</feature>
<feature type="compositionally biased region" description="Basic and acidic residues" evidence="1">
    <location>
        <begin position="1"/>
        <end position="10"/>
    </location>
</feature>
<name>A0A7S3HGA6_9STRA</name>
<dbReference type="AlphaFoldDB" id="A0A7S3HGA6"/>
<proteinExistence type="predicted"/>
<protein>
    <submittedName>
        <fullName evidence="2">Uncharacterized protein</fullName>
    </submittedName>
</protein>
<sequence length="158" mass="18306">MAAGLERRSIQDNISDPNRPTWEQYKKDNEDKLDLVSNDVRKMVEYRAQLDKERDQRLQRGTNHGKKSKAISDSSDDDSSSSDSDSDDSKHGKKHKKDKKKDRKHKKNKKDKKSKKKRKHDDESSDDSESKKDKKKKKSSAEGSMRLSDFMKAGYESD</sequence>
<gene>
    <name evidence="2" type="ORF">SELO1098_LOCUS23502</name>
</gene>
<feature type="compositionally biased region" description="Basic residues" evidence="1">
    <location>
        <begin position="91"/>
        <end position="119"/>
    </location>
</feature>
<reference evidence="2" key="1">
    <citation type="submission" date="2021-01" db="EMBL/GenBank/DDBJ databases">
        <authorList>
            <person name="Corre E."/>
            <person name="Pelletier E."/>
            <person name="Niang G."/>
            <person name="Scheremetjew M."/>
            <person name="Finn R."/>
            <person name="Kale V."/>
            <person name="Holt S."/>
            <person name="Cochrane G."/>
            <person name="Meng A."/>
            <person name="Brown T."/>
            <person name="Cohen L."/>
        </authorList>
    </citation>
    <scope>NUCLEOTIDE SEQUENCE</scope>
    <source>
        <strain evidence="2">CCAP 955/1</strain>
    </source>
</reference>
<evidence type="ECO:0000313" key="2">
    <source>
        <dbReference type="EMBL" id="CAE0294650.1"/>
    </source>
</evidence>
<feature type="compositionally biased region" description="Acidic residues" evidence="1">
    <location>
        <begin position="74"/>
        <end position="86"/>
    </location>
</feature>
<feature type="region of interest" description="Disordered" evidence="1">
    <location>
        <begin position="1"/>
        <end position="158"/>
    </location>
</feature>
<accession>A0A7S3HGA6</accession>
<evidence type="ECO:0000256" key="1">
    <source>
        <dbReference type="SAM" id="MobiDB-lite"/>
    </source>
</evidence>